<reference evidence="2" key="1">
    <citation type="submission" date="2016-11" db="EMBL/GenBank/DDBJ databases">
        <authorList>
            <person name="Jaros S."/>
            <person name="Januszkiewicz K."/>
            <person name="Wedrychowicz H."/>
        </authorList>
    </citation>
    <scope>NUCLEOTIDE SEQUENCE [LARGE SCALE GENOMIC DNA]</scope>
    <source>
        <strain evidence="2">DSM 4029</strain>
    </source>
</reference>
<organism evidence="1 2">
    <name type="scientific">Bittarella massiliensis</name>
    <name type="common">ex Durand et al. 2017</name>
    <dbReference type="NCBI Taxonomy" id="1720313"/>
    <lineage>
        <taxon>Bacteria</taxon>
        <taxon>Bacillati</taxon>
        <taxon>Bacillota</taxon>
        <taxon>Clostridia</taxon>
        <taxon>Eubacteriales</taxon>
        <taxon>Oscillospiraceae</taxon>
        <taxon>Bittarella (ex Durand et al. 2017)</taxon>
    </lineage>
</organism>
<proteinExistence type="predicted"/>
<sequence length="138" mass="15336">MTKRELSQLYYLNREIEQEKRRLGELEAAAQNVSPKITGLPHVGGISDKTAIAAEIADCKAIIEGKIKASIAEYNRLNRYIAGVDDCLMRQILSLRYINGFSWAAVAFRVGGGNTAESVRKAHDRWLSKLSVLSATKR</sequence>
<dbReference type="AlphaFoldDB" id="A0AAQ1MFK9"/>
<gene>
    <name evidence="1" type="ORF">SAMN05444424_2608</name>
</gene>
<evidence type="ECO:0000313" key="1">
    <source>
        <dbReference type="EMBL" id="SHG51015.1"/>
    </source>
</evidence>
<dbReference type="Proteomes" id="UP000184089">
    <property type="component" value="Unassembled WGS sequence"/>
</dbReference>
<dbReference type="EMBL" id="FQVY01000004">
    <property type="protein sequence ID" value="SHG51015.1"/>
    <property type="molecule type" value="Genomic_DNA"/>
</dbReference>
<accession>A0AAQ1MFK9</accession>
<evidence type="ECO:0008006" key="3">
    <source>
        <dbReference type="Google" id="ProtNLM"/>
    </source>
</evidence>
<name>A0AAQ1MFK9_9FIRM</name>
<comment type="caution">
    <text evidence="1">The sequence shown here is derived from an EMBL/GenBank/DDBJ whole genome shotgun (WGS) entry which is preliminary data.</text>
</comment>
<protein>
    <recommendedName>
        <fullName evidence="3">DUF1492 domain-containing protein</fullName>
    </recommendedName>
</protein>
<evidence type="ECO:0000313" key="2">
    <source>
        <dbReference type="Proteomes" id="UP000184089"/>
    </source>
</evidence>